<dbReference type="AlphaFoldDB" id="A0A268ERR9"/>
<sequence>MTKVNMSSALPDGILVRGSDSSVYLIERGTKRPIADPESLYHYKLSLKHMIRIEDGFLNGMVNGEMIRRCGDYVRHSPSTLLVRGGDSAVYVWMGGRLFPIATSGMFRRLCYQAHQLVNLPDSLIASLPIGELIDDSFFMSHPAIDGRLYSGPDGFIYYGEQRKLRKLEVPSLFSYFRWDVGQLIYFTSEEFANSPIGEPIADFRSTLSA</sequence>
<accession>A0A268ERR9</accession>
<evidence type="ECO:0000313" key="2">
    <source>
        <dbReference type="Proteomes" id="UP000215596"/>
    </source>
</evidence>
<dbReference type="OrthoDB" id="2655557at2"/>
<dbReference type="Proteomes" id="UP000215596">
    <property type="component" value="Unassembled WGS sequence"/>
</dbReference>
<protein>
    <submittedName>
        <fullName evidence="1">Uncharacterized protein</fullName>
    </submittedName>
</protein>
<comment type="caution">
    <text evidence="1">The sequence shown here is derived from an EMBL/GenBank/DDBJ whole genome shotgun (WGS) entry which is preliminary data.</text>
</comment>
<dbReference type="RefSeq" id="WP_095265869.1">
    <property type="nucleotide sequence ID" value="NZ_NPBY01000044.1"/>
</dbReference>
<name>A0A268ERR9_9BACL</name>
<dbReference type="EMBL" id="NPBY01000044">
    <property type="protein sequence ID" value="PAD75806.1"/>
    <property type="molecule type" value="Genomic_DNA"/>
</dbReference>
<proteinExistence type="predicted"/>
<reference evidence="1 2" key="1">
    <citation type="submission" date="2017-07" db="EMBL/GenBank/DDBJ databases">
        <title>Isolation and whole genome analysis of endospore-forming bacteria from heroin.</title>
        <authorList>
            <person name="Kalinowski J."/>
            <person name="Ahrens B."/>
            <person name="Al-Dilaimi A."/>
            <person name="Winkler A."/>
            <person name="Wibberg D."/>
            <person name="Schleenbecker U."/>
            <person name="Ruckert C."/>
            <person name="Wolfel R."/>
            <person name="Grass G."/>
        </authorList>
    </citation>
    <scope>NUCLEOTIDE SEQUENCE [LARGE SCALE GENOMIC DNA]</scope>
    <source>
        <strain evidence="1 2">7537-G1</strain>
    </source>
</reference>
<evidence type="ECO:0000313" key="1">
    <source>
        <dbReference type="EMBL" id="PAD75806.1"/>
    </source>
</evidence>
<organism evidence="1 2">
    <name type="scientific">Paenibacillus campinasensis</name>
    <dbReference type="NCBI Taxonomy" id="66347"/>
    <lineage>
        <taxon>Bacteria</taxon>
        <taxon>Bacillati</taxon>
        <taxon>Bacillota</taxon>
        <taxon>Bacilli</taxon>
        <taxon>Bacillales</taxon>
        <taxon>Paenibacillaceae</taxon>
        <taxon>Paenibacillus</taxon>
    </lineage>
</organism>
<gene>
    <name evidence="1" type="ORF">CHH67_14285</name>
</gene>